<reference evidence="1" key="3">
    <citation type="submission" date="2025-08" db="UniProtKB">
        <authorList>
            <consortium name="Ensembl"/>
        </authorList>
    </citation>
    <scope>IDENTIFICATION</scope>
</reference>
<dbReference type="STRING" id="7719.ENSCINP00000031075"/>
<organism evidence="1 2">
    <name type="scientific">Ciona intestinalis</name>
    <name type="common">Transparent sea squirt</name>
    <name type="synonym">Ascidia intestinalis</name>
    <dbReference type="NCBI Taxonomy" id="7719"/>
    <lineage>
        <taxon>Eukaryota</taxon>
        <taxon>Metazoa</taxon>
        <taxon>Chordata</taxon>
        <taxon>Tunicata</taxon>
        <taxon>Ascidiacea</taxon>
        <taxon>Phlebobranchia</taxon>
        <taxon>Cionidae</taxon>
        <taxon>Ciona</taxon>
    </lineage>
</organism>
<sequence length="362" mass="41378">MSFHELEQTFDVSADLFDPEFQVDFNLTTLVDCTSFTSSPVVSSAIPKHSVCNTSTERKAAGNITTDKKVLNGENYTRACQNWETTTDICDKMKNKVAEETFEDDESFLSALVKRKQRKAKCLESDESLNETGKAIYITSTDNISDTDSESFFHVKKEQTKFDHPRSVLPMNQSLFENKIQCNKQSTPKLLKFHGKVKPTVMQTKDHAKMFIDNEAEVSGDCDITEDDLSLTDEEMLAFVNDATQLTQHIDPTTEKSPDEKAMYLKSLHSSEWLKCKQNVEPRYRRNIEVFSQEVETDYSNYLEDSFIVEHEDSNPPVDHGEITLLSQLPDYSAAKAKTRNQVKMLNVKKKKKRKLIVDFDS</sequence>
<dbReference type="InParanoid" id="H2XN42"/>
<evidence type="ECO:0000313" key="1">
    <source>
        <dbReference type="Ensembl" id="ENSCINP00000031075.1"/>
    </source>
</evidence>
<name>H2XN42_CIOIN</name>
<dbReference type="GeneTree" id="ENSGT00940000156480"/>
<dbReference type="HOGENOM" id="CLU_764947_0_0_1"/>
<reference evidence="2" key="1">
    <citation type="journal article" date="2002" name="Science">
        <title>The draft genome of Ciona intestinalis: insights into chordate and vertebrate origins.</title>
        <authorList>
            <person name="Dehal P."/>
            <person name="Satou Y."/>
            <person name="Campbell R.K."/>
            <person name="Chapman J."/>
            <person name="Degnan B."/>
            <person name="De Tomaso A."/>
            <person name="Davidson B."/>
            <person name="Di Gregorio A."/>
            <person name="Gelpke M."/>
            <person name="Goodstein D.M."/>
            <person name="Harafuji N."/>
            <person name="Hastings K.E."/>
            <person name="Ho I."/>
            <person name="Hotta K."/>
            <person name="Huang W."/>
            <person name="Kawashima T."/>
            <person name="Lemaire P."/>
            <person name="Martinez D."/>
            <person name="Meinertzhagen I.A."/>
            <person name="Necula S."/>
            <person name="Nonaka M."/>
            <person name="Putnam N."/>
            <person name="Rash S."/>
            <person name="Saiga H."/>
            <person name="Satake M."/>
            <person name="Terry A."/>
            <person name="Yamada L."/>
            <person name="Wang H.G."/>
            <person name="Awazu S."/>
            <person name="Azumi K."/>
            <person name="Boore J."/>
            <person name="Branno M."/>
            <person name="Chin-Bow S."/>
            <person name="DeSantis R."/>
            <person name="Doyle S."/>
            <person name="Francino P."/>
            <person name="Keys D.N."/>
            <person name="Haga S."/>
            <person name="Hayashi H."/>
            <person name="Hino K."/>
            <person name="Imai K.S."/>
            <person name="Inaba K."/>
            <person name="Kano S."/>
            <person name="Kobayashi K."/>
            <person name="Kobayashi M."/>
            <person name="Lee B.I."/>
            <person name="Makabe K.W."/>
            <person name="Manohar C."/>
            <person name="Matassi G."/>
            <person name="Medina M."/>
            <person name="Mochizuki Y."/>
            <person name="Mount S."/>
            <person name="Morishita T."/>
            <person name="Miura S."/>
            <person name="Nakayama A."/>
            <person name="Nishizaka S."/>
            <person name="Nomoto H."/>
            <person name="Ohta F."/>
            <person name="Oishi K."/>
            <person name="Rigoutsos I."/>
            <person name="Sano M."/>
            <person name="Sasaki A."/>
            <person name="Sasakura Y."/>
            <person name="Shoguchi E."/>
            <person name="Shin-i T."/>
            <person name="Spagnuolo A."/>
            <person name="Stainier D."/>
            <person name="Suzuki M.M."/>
            <person name="Tassy O."/>
            <person name="Takatori N."/>
            <person name="Tokuoka M."/>
            <person name="Yagi K."/>
            <person name="Yoshizaki F."/>
            <person name="Wada S."/>
            <person name="Zhang C."/>
            <person name="Hyatt P.D."/>
            <person name="Larimer F."/>
            <person name="Detter C."/>
            <person name="Doggett N."/>
            <person name="Glavina T."/>
            <person name="Hawkins T."/>
            <person name="Richardson P."/>
            <person name="Lucas S."/>
            <person name="Kohara Y."/>
            <person name="Levine M."/>
            <person name="Satoh N."/>
            <person name="Rokhsar D.S."/>
        </authorList>
    </citation>
    <scope>NUCLEOTIDE SEQUENCE [LARGE SCALE GENOMIC DNA]</scope>
</reference>
<reference evidence="1" key="2">
    <citation type="journal article" date="2008" name="Genome Biol.">
        <title>Improved genome assembly and evidence-based global gene model set for the chordate Ciona intestinalis: new insight into intron and operon populations.</title>
        <authorList>
            <person name="Satou Y."/>
            <person name="Mineta K."/>
            <person name="Ogasawara M."/>
            <person name="Sasakura Y."/>
            <person name="Shoguchi E."/>
            <person name="Ueno K."/>
            <person name="Yamada L."/>
            <person name="Matsumoto J."/>
            <person name="Wasserscheid J."/>
            <person name="Dewar K."/>
            <person name="Wiley G.B."/>
            <person name="Macmil S.L."/>
            <person name="Roe B.A."/>
            <person name="Zeller R.W."/>
            <person name="Hastings K.E."/>
            <person name="Lemaire P."/>
            <person name="Lindquist E."/>
            <person name="Endo T."/>
            <person name="Hotta K."/>
            <person name="Inaba K."/>
        </authorList>
    </citation>
    <scope>NUCLEOTIDE SEQUENCE [LARGE SCALE GENOMIC DNA]</scope>
    <source>
        <strain evidence="1">wild type</strain>
    </source>
</reference>
<dbReference type="AlphaFoldDB" id="H2XN42"/>
<accession>H2XN42</accession>
<proteinExistence type="predicted"/>
<dbReference type="Proteomes" id="UP000008144">
    <property type="component" value="Chromosome 11"/>
</dbReference>
<protein>
    <submittedName>
        <fullName evidence="1">Uncharacterized protein</fullName>
    </submittedName>
</protein>
<keyword evidence="2" id="KW-1185">Reference proteome</keyword>
<dbReference type="Ensembl" id="ENSCINT00000036046.1">
    <property type="protein sequence ID" value="ENSCINP00000031075.1"/>
    <property type="gene ID" value="ENSCING00000024365.1"/>
</dbReference>
<evidence type="ECO:0000313" key="2">
    <source>
        <dbReference type="Proteomes" id="UP000008144"/>
    </source>
</evidence>
<dbReference type="EMBL" id="EAAA01000709">
    <property type="status" value="NOT_ANNOTATED_CDS"/>
    <property type="molecule type" value="Genomic_DNA"/>
</dbReference>
<reference evidence="1" key="4">
    <citation type="submission" date="2025-09" db="UniProtKB">
        <authorList>
            <consortium name="Ensembl"/>
        </authorList>
    </citation>
    <scope>IDENTIFICATION</scope>
</reference>